<sequence length="375" mass="42578">MTDEYLALMRNNTWALVPLSSNEHVIGCKWVFRVKKNPDGSVNKYKARLVAKGFSQIAGFDFTETFSPVVKPTTIRIILSLSATFTLRDLGQVDYFLGIQVQVTQQGVCLSQAKYIKDLLCKTKMQNAKPIHSPMTTGEKLTAYGNDRMVNVQLYRSTVGALQYVTITRPEIAFSVNKVCQFMQRPLNSHWKSVKRILRYLSGTVNHGLHFTPDKSLQFNLVGYSDADWASNCDDRRSTTGYCLFLGSNLVSWQSKKQHTVSRSSTEAEYRSVASLVAEITWVRSLLKEINVHTTKTPIVWCDNLSTVQLTANPVLHARTKHIELDLYFVREKVQQHLLEIRHVPAVDQIADIFTKANSSATFCLMRDKLKVHEP</sequence>
<dbReference type="PANTHER" id="PTHR11439:SF455">
    <property type="entry name" value="RLK (RECEPTOR-LIKE PROTEIN KINASE) 8, PUTATIVE-RELATED"/>
    <property type="match status" value="1"/>
</dbReference>
<evidence type="ECO:0000313" key="2">
    <source>
        <dbReference type="EMBL" id="KAK6131700.1"/>
    </source>
</evidence>
<dbReference type="PANTHER" id="PTHR11439">
    <property type="entry name" value="GAG-POL-RELATED RETROTRANSPOSON"/>
    <property type="match status" value="1"/>
</dbReference>
<feature type="domain" description="Reverse transcriptase Ty1/copia-type" evidence="1">
    <location>
        <begin position="11"/>
        <end position="83"/>
    </location>
</feature>
<reference evidence="2 3" key="1">
    <citation type="journal article" date="2021" name="Comput. Struct. Biotechnol. J.">
        <title>De novo genome assembly of the potent medicinal plant Rehmannia glutinosa using nanopore technology.</title>
        <authorList>
            <person name="Ma L."/>
            <person name="Dong C."/>
            <person name="Song C."/>
            <person name="Wang X."/>
            <person name="Zheng X."/>
            <person name="Niu Y."/>
            <person name="Chen S."/>
            <person name="Feng W."/>
        </authorList>
    </citation>
    <scope>NUCLEOTIDE SEQUENCE [LARGE SCALE GENOMIC DNA]</scope>
    <source>
        <strain evidence="2">DH-2019</strain>
    </source>
</reference>
<dbReference type="EMBL" id="JABTTQ020001345">
    <property type="protein sequence ID" value="KAK6131700.1"/>
    <property type="molecule type" value="Genomic_DNA"/>
</dbReference>
<keyword evidence="3" id="KW-1185">Reference proteome</keyword>
<dbReference type="Pfam" id="PF07727">
    <property type="entry name" value="RVT_2"/>
    <property type="match status" value="1"/>
</dbReference>
<dbReference type="InterPro" id="IPR013103">
    <property type="entry name" value="RVT_2"/>
</dbReference>
<gene>
    <name evidence="2" type="ORF">DH2020_034567</name>
</gene>
<dbReference type="CDD" id="cd09272">
    <property type="entry name" value="RNase_HI_RT_Ty1"/>
    <property type="match status" value="1"/>
</dbReference>
<evidence type="ECO:0000313" key="3">
    <source>
        <dbReference type="Proteomes" id="UP001318860"/>
    </source>
</evidence>
<dbReference type="InterPro" id="IPR043502">
    <property type="entry name" value="DNA/RNA_pol_sf"/>
</dbReference>
<dbReference type="SUPFAM" id="SSF56672">
    <property type="entry name" value="DNA/RNA polymerases"/>
    <property type="match status" value="1"/>
</dbReference>
<evidence type="ECO:0000259" key="1">
    <source>
        <dbReference type="Pfam" id="PF07727"/>
    </source>
</evidence>
<organism evidence="2 3">
    <name type="scientific">Rehmannia glutinosa</name>
    <name type="common">Chinese foxglove</name>
    <dbReference type="NCBI Taxonomy" id="99300"/>
    <lineage>
        <taxon>Eukaryota</taxon>
        <taxon>Viridiplantae</taxon>
        <taxon>Streptophyta</taxon>
        <taxon>Embryophyta</taxon>
        <taxon>Tracheophyta</taxon>
        <taxon>Spermatophyta</taxon>
        <taxon>Magnoliopsida</taxon>
        <taxon>eudicotyledons</taxon>
        <taxon>Gunneridae</taxon>
        <taxon>Pentapetalae</taxon>
        <taxon>asterids</taxon>
        <taxon>lamiids</taxon>
        <taxon>Lamiales</taxon>
        <taxon>Orobanchaceae</taxon>
        <taxon>Rehmannieae</taxon>
        <taxon>Rehmannia</taxon>
    </lineage>
</organism>
<proteinExistence type="predicted"/>
<comment type="caution">
    <text evidence="2">The sequence shown here is derived from an EMBL/GenBank/DDBJ whole genome shotgun (WGS) entry which is preliminary data.</text>
</comment>
<dbReference type="Proteomes" id="UP001318860">
    <property type="component" value="Unassembled WGS sequence"/>
</dbReference>
<protein>
    <recommendedName>
        <fullName evidence="1">Reverse transcriptase Ty1/copia-type domain-containing protein</fullName>
    </recommendedName>
</protein>
<name>A0ABR0VB95_REHGL</name>
<accession>A0ABR0VB95</accession>